<evidence type="ECO:0000313" key="10">
    <source>
        <dbReference type="EMBL" id="SHH06570.1"/>
    </source>
</evidence>
<reference evidence="11" key="1">
    <citation type="submission" date="2016-11" db="EMBL/GenBank/DDBJ databases">
        <authorList>
            <person name="Varghese N."/>
            <person name="Submissions S."/>
        </authorList>
    </citation>
    <scope>NUCLEOTIDE SEQUENCE [LARGE SCALE GENOMIC DNA]</scope>
    <source>
        <strain evidence="11">DSM 11003</strain>
    </source>
</reference>
<dbReference type="InterPro" id="IPR002195">
    <property type="entry name" value="Dihydroorotase_CS"/>
</dbReference>
<dbReference type="SUPFAM" id="SSF51556">
    <property type="entry name" value="Metallo-dependent hydrolases"/>
    <property type="match status" value="1"/>
</dbReference>
<dbReference type="InterPro" id="IPR024403">
    <property type="entry name" value="DHOase_cat"/>
</dbReference>
<feature type="binding site" evidence="7">
    <location>
        <position position="232"/>
    </location>
    <ligand>
        <name>Zn(2+)</name>
        <dbReference type="ChEBI" id="CHEBI:29105"/>
        <label>2</label>
    </ligand>
</feature>
<dbReference type="UniPathway" id="UPA00070">
    <property type="reaction ID" value="UER00117"/>
</dbReference>
<feature type="binding site" evidence="7">
    <location>
        <position position="94"/>
    </location>
    <ligand>
        <name>substrate</name>
    </ligand>
</feature>
<dbReference type="CDD" id="cd01317">
    <property type="entry name" value="DHOase_IIa"/>
    <property type="match status" value="1"/>
</dbReference>
<evidence type="ECO:0000259" key="9">
    <source>
        <dbReference type="Pfam" id="PF12890"/>
    </source>
</evidence>
<evidence type="ECO:0000256" key="7">
    <source>
        <dbReference type="HAMAP-Rule" id="MF_00220"/>
    </source>
</evidence>
<evidence type="ECO:0000256" key="6">
    <source>
        <dbReference type="ARBA" id="ARBA00022975"/>
    </source>
</evidence>
<feature type="binding site" evidence="7">
    <location>
        <position position="152"/>
    </location>
    <ligand>
        <name>Zn(2+)</name>
        <dbReference type="ChEBI" id="CHEBI:29105"/>
        <label>2</label>
    </ligand>
</feature>
<dbReference type="GO" id="GO:0004151">
    <property type="term" value="F:dihydroorotase activity"/>
    <property type="evidence" value="ECO:0007669"/>
    <property type="project" value="UniProtKB-UniRule"/>
</dbReference>
<feature type="binding site" evidence="7">
    <location>
        <begin position="323"/>
        <end position="324"/>
    </location>
    <ligand>
        <name>substrate</name>
    </ligand>
</feature>
<feature type="domain" description="Dihydroorotase catalytic" evidence="9">
    <location>
        <begin position="49"/>
        <end position="236"/>
    </location>
</feature>
<feature type="binding site" evidence="7">
    <location>
        <position position="179"/>
    </location>
    <ligand>
        <name>Zn(2+)</name>
        <dbReference type="ChEBI" id="CHEBI:29105"/>
        <label>2</label>
    </ligand>
</feature>
<keyword evidence="4 7" id="KW-0378">Hydrolase</keyword>
<feature type="binding site" evidence="7">
    <location>
        <position position="62"/>
    </location>
    <ligand>
        <name>Zn(2+)</name>
        <dbReference type="ChEBI" id="CHEBI:29105"/>
        <label>1</label>
    </ligand>
</feature>
<dbReference type="Pfam" id="PF12890">
    <property type="entry name" value="DHOase"/>
    <property type="match status" value="1"/>
</dbReference>
<dbReference type="InterPro" id="IPR011059">
    <property type="entry name" value="Metal-dep_hydrolase_composite"/>
</dbReference>
<dbReference type="NCBIfam" id="TIGR00857">
    <property type="entry name" value="pyrC_multi"/>
    <property type="match status" value="1"/>
</dbReference>
<feature type="active site" evidence="7">
    <location>
        <position position="305"/>
    </location>
</feature>
<feature type="binding site" evidence="7">
    <location>
        <position position="152"/>
    </location>
    <ligand>
        <name>Zn(2+)</name>
        <dbReference type="ChEBI" id="CHEBI:29105"/>
        <label>1</label>
    </ligand>
</feature>
<sequence length="428" mass="47081">MRLLVKGGRVVDPANDLDKVLDILVEDDKIVETGQNIYAEDCIIIEAHGKLVCPGFIDLHTHLREPGFEYKEDIYSGTRAAAAGGFTTVCCMPNTDPVADNKTVISFIKEQARVKGVVNVLPVGAISKKQEGQELSPIAELFQAGCVALSDDGRPVRRADLMRYAMEYAKMFDLPIFSHCEDRDLSGDGQVHEGFYSTYYGLKGIPAAAEEVMVARDIILSQLTGAKVHICHVSTRGSVELIRRAKEEGVNVTAEVTPHHLVLTDEVIGSYDADTKVNPPLRSREHVEALLKGLNEGVIDCIATDHAPHEREAKDCEYNMAAFGISGLETAIPVSMKLVHEGKLSLKRWVEAYTVKPASILNIDRGSLTPGGKADITIIDPELIKTVEVEKFYSRGWNTPFKGMKFKGWPFMTIVNGKIVFEDGEIKV</sequence>
<evidence type="ECO:0000259" key="8">
    <source>
        <dbReference type="Pfam" id="PF07969"/>
    </source>
</evidence>
<feature type="binding site" evidence="7">
    <location>
        <begin position="62"/>
        <end position="64"/>
    </location>
    <ligand>
        <name>substrate</name>
    </ligand>
</feature>
<keyword evidence="3 7" id="KW-0479">Metal-binding</keyword>
<keyword evidence="11" id="KW-1185">Reference proteome</keyword>
<dbReference type="OrthoDB" id="9765462at2"/>
<keyword evidence="6 7" id="KW-0665">Pyrimidine biosynthesis</keyword>
<dbReference type="GO" id="GO:0008270">
    <property type="term" value="F:zinc ion binding"/>
    <property type="evidence" value="ECO:0007669"/>
    <property type="project" value="UniProtKB-UniRule"/>
</dbReference>
<protein>
    <recommendedName>
        <fullName evidence="7">Dihydroorotase</fullName>
        <shortName evidence="7">DHOase</shortName>
        <ecNumber evidence="7">3.5.2.3</ecNumber>
    </recommendedName>
</protein>
<accession>A0A1M5PY11</accession>
<dbReference type="SUPFAM" id="SSF51338">
    <property type="entry name" value="Composite domain of metallo-dependent hydrolases"/>
    <property type="match status" value="1"/>
</dbReference>
<dbReference type="GO" id="GO:0006145">
    <property type="term" value="P:purine nucleobase catabolic process"/>
    <property type="evidence" value="ECO:0007669"/>
    <property type="project" value="TreeGrafter"/>
</dbReference>
<evidence type="ECO:0000256" key="3">
    <source>
        <dbReference type="ARBA" id="ARBA00022723"/>
    </source>
</evidence>
<evidence type="ECO:0000256" key="4">
    <source>
        <dbReference type="ARBA" id="ARBA00022801"/>
    </source>
</evidence>
<feature type="domain" description="Amidohydrolase 3" evidence="8">
    <location>
        <begin position="340"/>
        <end position="421"/>
    </location>
</feature>
<proteinExistence type="inferred from homology"/>
<dbReference type="EMBL" id="FQWY01000027">
    <property type="protein sequence ID" value="SHH06570.1"/>
    <property type="molecule type" value="Genomic_DNA"/>
</dbReference>
<dbReference type="InterPro" id="IPR050138">
    <property type="entry name" value="DHOase/Allantoinase_Hydrolase"/>
</dbReference>
<name>A0A1M5PY11_9FIRM</name>
<dbReference type="InterPro" id="IPR004722">
    <property type="entry name" value="DHOase"/>
</dbReference>
<dbReference type="EC" id="3.5.2.3" evidence="7"/>
<dbReference type="RefSeq" id="WP_073092560.1">
    <property type="nucleotide sequence ID" value="NZ_FQWY01000027.1"/>
</dbReference>
<dbReference type="AlphaFoldDB" id="A0A1M5PY11"/>
<dbReference type="PROSITE" id="PS00483">
    <property type="entry name" value="DIHYDROOROTASE_2"/>
    <property type="match status" value="1"/>
</dbReference>
<feature type="binding site" evidence="7">
    <location>
        <position position="309"/>
    </location>
    <ligand>
        <name>substrate</name>
    </ligand>
</feature>
<evidence type="ECO:0000256" key="5">
    <source>
        <dbReference type="ARBA" id="ARBA00022833"/>
    </source>
</evidence>
<gene>
    <name evidence="7" type="primary">pyrC</name>
    <name evidence="10" type="ORF">SAMN02745221_01603</name>
</gene>
<feature type="binding site" evidence="7">
    <location>
        <position position="60"/>
    </location>
    <ligand>
        <name>Zn(2+)</name>
        <dbReference type="ChEBI" id="CHEBI:29105"/>
        <label>1</label>
    </ligand>
</feature>
<dbReference type="InterPro" id="IPR032466">
    <property type="entry name" value="Metal_Hydrolase"/>
</dbReference>
<dbReference type="GO" id="GO:0004038">
    <property type="term" value="F:allantoinase activity"/>
    <property type="evidence" value="ECO:0007669"/>
    <property type="project" value="TreeGrafter"/>
</dbReference>
<dbReference type="PANTHER" id="PTHR43668:SF2">
    <property type="entry name" value="ALLANTOINASE"/>
    <property type="match status" value="1"/>
</dbReference>
<dbReference type="InterPro" id="IPR013108">
    <property type="entry name" value="Amidohydro_3"/>
</dbReference>
<comment type="function">
    <text evidence="1 7">Catalyzes the reversible cyclization of carbamoyl aspartate to dihydroorotate.</text>
</comment>
<organism evidence="10 11">
    <name type="scientific">Thermosyntropha lipolytica DSM 11003</name>
    <dbReference type="NCBI Taxonomy" id="1123382"/>
    <lineage>
        <taxon>Bacteria</taxon>
        <taxon>Bacillati</taxon>
        <taxon>Bacillota</taxon>
        <taxon>Clostridia</taxon>
        <taxon>Eubacteriales</taxon>
        <taxon>Syntrophomonadaceae</taxon>
        <taxon>Thermosyntropha</taxon>
    </lineage>
</organism>
<dbReference type="Proteomes" id="UP000242329">
    <property type="component" value="Unassembled WGS sequence"/>
</dbReference>
<dbReference type="PANTHER" id="PTHR43668">
    <property type="entry name" value="ALLANTOINASE"/>
    <property type="match status" value="1"/>
</dbReference>
<dbReference type="Gene3D" id="3.20.20.140">
    <property type="entry name" value="Metal-dependent hydrolases"/>
    <property type="match status" value="1"/>
</dbReference>
<comment type="catalytic activity">
    <reaction evidence="7">
        <text>(S)-dihydroorotate + H2O = N-carbamoyl-L-aspartate + H(+)</text>
        <dbReference type="Rhea" id="RHEA:24296"/>
        <dbReference type="ChEBI" id="CHEBI:15377"/>
        <dbReference type="ChEBI" id="CHEBI:15378"/>
        <dbReference type="ChEBI" id="CHEBI:30864"/>
        <dbReference type="ChEBI" id="CHEBI:32814"/>
        <dbReference type="EC" id="3.5.2.3"/>
    </reaction>
</comment>
<evidence type="ECO:0000313" key="11">
    <source>
        <dbReference type="Proteomes" id="UP000242329"/>
    </source>
</evidence>
<comment type="cofactor">
    <cofactor evidence="7">
        <name>Zn(2+)</name>
        <dbReference type="ChEBI" id="CHEBI:29105"/>
    </cofactor>
    <text evidence="7">Binds 2 Zn(2+) ions per subunit.</text>
</comment>
<dbReference type="STRING" id="1123382.SAMN02745221_01603"/>
<dbReference type="GO" id="GO:0005737">
    <property type="term" value="C:cytoplasm"/>
    <property type="evidence" value="ECO:0007669"/>
    <property type="project" value="TreeGrafter"/>
</dbReference>
<dbReference type="GO" id="GO:0044205">
    <property type="term" value="P:'de novo' UMP biosynthetic process"/>
    <property type="evidence" value="ECO:0007669"/>
    <property type="project" value="UniProtKB-UniRule"/>
</dbReference>
<keyword evidence="5 7" id="KW-0862">Zinc</keyword>
<comment type="pathway">
    <text evidence="7">Pyrimidine metabolism; UMP biosynthesis via de novo pathway; (S)-dihydroorotate from bicarbonate: step 3/3.</text>
</comment>
<dbReference type="HAMAP" id="MF_00220_B">
    <property type="entry name" value="PyrC_classI_B"/>
    <property type="match status" value="1"/>
</dbReference>
<dbReference type="Pfam" id="PF07969">
    <property type="entry name" value="Amidohydro_3"/>
    <property type="match status" value="1"/>
</dbReference>
<evidence type="ECO:0000256" key="2">
    <source>
        <dbReference type="ARBA" id="ARBA00010286"/>
    </source>
</evidence>
<evidence type="ECO:0000256" key="1">
    <source>
        <dbReference type="ARBA" id="ARBA00002368"/>
    </source>
</evidence>
<feature type="binding site" evidence="7">
    <location>
        <position position="278"/>
    </location>
    <ligand>
        <name>substrate</name>
    </ligand>
</feature>
<dbReference type="Gene3D" id="2.30.40.10">
    <property type="entry name" value="Urease, subunit C, domain 1"/>
    <property type="match status" value="1"/>
</dbReference>
<comment type="similarity">
    <text evidence="2 7">Belongs to the metallo-dependent hydrolases superfamily. DHOase family. Class I DHOase subfamily.</text>
</comment>
<feature type="binding site" evidence="7">
    <location>
        <position position="305"/>
    </location>
    <ligand>
        <name>Zn(2+)</name>
        <dbReference type="ChEBI" id="CHEBI:29105"/>
        <label>1</label>
    </ligand>
</feature>